<organism evidence="1 2">
    <name type="scientific">Manihot esculenta</name>
    <name type="common">Cassava</name>
    <name type="synonym">Jatropha manihot</name>
    <dbReference type="NCBI Taxonomy" id="3983"/>
    <lineage>
        <taxon>Eukaryota</taxon>
        <taxon>Viridiplantae</taxon>
        <taxon>Streptophyta</taxon>
        <taxon>Embryophyta</taxon>
        <taxon>Tracheophyta</taxon>
        <taxon>Spermatophyta</taxon>
        <taxon>Magnoliopsida</taxon>
        <taxon>eudicotyledons</taxon>
        <taxon>Gunneridae</taxon>
        <taxon>Pentapetalae</taxon>
        <taxon>rosids</taxon>
        <taxon>fabids</taxon>
        <taxon>Malpighiales</taxon>
        <taxon>Euphorbiaceae</taxon>
        <taxon>Crotonoideae</taxon>
        <taxon>Manihoteae</taxon>
        <taxon>Manihot</taxon>
    </lineage>
</organism>
<accession>A0ACB7GHJ9</accession>
<proteinExistence type="predicted"/>
<dbReference type="Proteomes" id="UP000091857">
    <property type="component" value="Chromosome 14"/>
</dbReference>
<evidence type="ECO:0000313" key="2">
    <source>
        <dbReference type="Proteomes" id="UP000091857"/>
    </source>
</evidence>
<name>A0ACB7GHJ9_MANES</name>
<gene>
    <name evidence="1" type="ORF">MANES_14G120156v8</name>
</gene>
<evidence type="ECO:0000313" key="1">
    <source>
        <dbReference type="EMBL" id="KAG8639354.1"/>
    </source>
</evidence>
<protein>
    <submittedName>
        <fullName evidence="1">Uncharacterized protein</fullName>
    </submittedName>
</protein>
<comment type="caution">
    <text evidence="1">The sequence shown here is derived from an EMBL/GenBank/DDBJ whole genome shotgun (WGS) entry which is preliminary data.</text>
</comment>
<keyword evidence="2" id="KW-1185">Reference proteome</keyword>
<dbReference type="EMBL" id="CM004400">
    <property type="protein sequence ID" value="KAG8639354.1"/>
    <property type="molecule type" value="Genomic_DNA"/>
</dbReference>
<reference evidence="2" key="1">
    <citation type="journal article" date="2016" name="Nat. Biotechnol.">
        <title>Sequencing wild and cultivated cassava and related species reveals extensive interspecific hybridization and genetic diversity.</title>
        <authorList>
            <person name="Bredeson J.V."/>
            <person name="Lyons J.B."/>
            <person name="Prochnik S.E."/>
            <person name="Wu G.A."/>
            <person name="Ha C.M."/>
            <person name="Edsinger-Gonzales E."/>
            <person name="Grimwood J."/>
            <person name="Schmutz J."/>
            <person name="Rabbi I.Y."/>
            <person name="Egesi C."/>
            <person name="Nauluvula P."/>
            <person name="Lebot V."/>
            <person name="Ndunguru J."/>
            <person name="Mkamilo G."/>
            <person name="Bart R.S."/>
            <person name="Setter T.L."/>
            <person name="Gleadow R.M."/>
            <person name="Kulakow P."/>
            <person name="Ferguson M.E."/>
            <person name="Rounsley S."/>
            <person name="Rokhsar D.S."/>
        </authorList>
    </citation>
    <scope>NUCLEOTIDE SEQUENCE [LARGE SCALE GENOMIC DNA]</scope>
    <source>
        <strain evidence="2">cv. AM560-2</strain>
    </source>
</reference>
<sequence length="1148" mass="130363">MEVMKVCIMVLAMTMVLLFQGVWCSNDCWETERIALLQLQSHFNYSLQNDYYSFQNNPYLFFYDYSIEIDIIKCCDWERVRCSATTGHVIQLNLMDIRDFSLETWYLNASLFLPFQHLNYLDLSGNYIAGYFKNEGFQRLSSLENLKFLNLGFNNFNNNILSSLTHLSSLKYLYLDYNLIKGRINIKELNSFTNLKSLSIGGNEIEGFNSFNGGEKLLNMDNLEFLGMHYNYLENGVISSLTGLFSLKILWMDYNQLKGSFNLKELDTLSNLEVLSLSGNNITKFVSSKGGEDLSNMSNLEFLDMSFNNLENDVLSSLRSLSFLKTLWMNYNQFEGPFDLKESDTMSNLEVLSLDGNNITKFIGSKGMRSLKNLKALYLRGIKGSNMLLESLGAFTNLETLYMGQSHLKGTRFTQGSNFTNLRELYLNGSWVDGNFLQSLETLPLLETLSMPDCELSGILPVNLGICKLKYLQMLNISHNDLSGNLPLCLVNLTSLRQLDLSSNHFTGNISSSPLEGLTNLEYLSVSDNLFQIPISLSPIFNHSKLKYVESRGNKIFAETNDQYLNPRFQLEKLVLSSGGYGEAFPKFLYHQHDLQFIDLSHIQMSEGFPYWLLQNNTKLEKLYLINNSLSGSLKLPIHSHMNLSVLDISDNFFQGFITPEIGTYLPKLSHLNMSGNGFSGSIPSSFGNMSLLERLDLSNNRLSGTIPEDLTIGCVSLQELILSNNSLQGQIFSETSNLRFLYELQLDDNQFTGSIPHSLSNSSFLEVLDLSHNNLYGRIPRWLGNMYFLRVLDLSMNNISGSLPSNFCPSIIQEIYLSRNGLQGSLEDAFYGCSELTVLDLGHNHMTGSIPSWIGKFSRLSYLILGHNYIDGEIPVQLCNLTQLSLLDLSHNHLFGPILPCLRSTSKTYRQQEGSYNASTEPLEFTTKSISYSYQGRMLSYISGIDLSCNHLTGQIPIEIGYLNEIHVLNLSHNSLTGKIPASFSNLRQIESLDLSYNNLEGNIPPQLTELTFLEVFNVSYNNLSGRTLDKVAQFGTFDESSYRGNPFLCGWPLPRNCTEMVSPPSKSRTSIENEESNGFMDMGVFYISFGVAYSVVLLTIAAVLYINPYWRRVWFYFIEVSIENCYYFIIDNLVVLFKFRFCSLRR</sequence>